<proteinExistence type="predicted"/>
<dbReference type="Gene3D" id="3.10.100.10">
    <property type="entry name" value="Mannose-Binding Protein A, subunit A"/>
    <property type="match status" value="1"/>
</dbReference>
<accession>K1QB59</accession>
<dbReference type="HOGENOM" id="CLU_654258_0_0_1"/>
<dbReference type="SMART" id="SM00034">
    <property type="entry name" value="CLECT"/>
    <property type="match status" value="1"/>
</dbReference>
<dbReference type="InParanoid" id="K1QB59"/>
<feature type="compositionally biased region" description="Basic and acidic residues" evidence="1">
    <location>
        <begin position="323"/>
        <end position="335"/>
    </location>
</feature>
<gene>
    <name evidence="2" type="ORF">CGI_10028777</name>
</gene>
<feature type="region of interest" description="Disordered" evidence="1">
    <location>
        <begin position="323"/>
        <end position="345"/>
    </location>
</feature>
<protein>
    <submittedName>
        <fullName evidence="2">Uncharacterized protein</fullName>
    </submittedName>
</protein>
<dbReference type="InterPro" id="IPR016187">
    <property type="entry name" value="CTDL_fold"/>
</dbReference>
<evidence type="ECO:0000313" key="2">
    <source>
        <dbReference type="EMBL" id="EKC31143.1"/>
    </source>
</evidence>
<organism evidence="2">
    <name type="scientific">Magallana gigas</name>
    <name type="common">Pacific oyster</name>
    <name type="synonym">Crassostrea gigas</name>
    <dbReference type="NCBI Taxonomy" id="29159"/>
    <lineage>
        <taxon>Eukaryota</taxon>
        <taxon>Metazoa</taxon>
        <taxon>Spiralia</taxon>
        <taxon>Lophotrochozoa</taxon>
        <taxon>Mollusca</taxon>
        <taxon>Bivalvia</taxon>
        <taxon>Autobranchia</taxon>
        <taxon>Pteriomorphia</taxon>
        <taxon>Ostreida</taxon>
        <taxon>Ostreoidea</taxon>
        <taxon>Ostreidae</taxon>
        <taxon>Magallana</taxon>
    </lineage>
</organism>
<name>K1QB59_MAGGI</name>
<dbReference type="EMBL" id="JH823244">
    <property type="protein sequence ID" value="EKC31143.1"/>
    <property type="molecule type" value="Genomic_DNA"/>
</dbReference>
<feature type="compositionally biased region" description="Acidic residues" evidence="1">
    <location>
        <begin position="411"/>
        <end position="420"/>
    </location>
</feature>
<dbReference type="SUPFAM" id="SSF56436">
    <property type="entry name" value="C-type lectin-like"/>
    <property type="match status" value="1"/>
</dbReference>
<dbReference type="CDD" id="cd00037">
    <property type="entry name" value="CLECT"/>
    <property type="match status" value="1"/>
</dbReference>
<dbReference type="AlphaFoldDB" id="K1QB59"/>
<dbReference type="InterPro" id="IPR001304">
    <property type="entry name" value="C-type_lectin-like"/>
</dbReference>
<dbReference type="Pfam" id="PF00059">
    <property type="entry name" value="Lectin_C"/>
    <property type="match status" value="1"/>
</dbReference>
<dbReference type="PROSITE" id="PS50041">
    <property type="entry name" value="C_TYPE_LECTIN_2"/>
    <property type="match status" value="1"/>
</dbReference>
<evidence type="ECO:0000256" key="1">
    <source>
        <dbReference type="SAM" id="MobiDB-lite"/>
    </source>
</evidence>
<feature type="compositionally biased region" description="Low complexity" evidence="1">
    <location>
        <begin position="398"/>
        <end position="410"/>
    </location>
</feature>
<sequence>MVPRHLDHVIQKTMTRAVLIFFSLEFIKVVLGAVPPGGIEGLWITDLNLKDKVKDDAYLWMRTAVSRVQCALECTADARCMSHFYKETSATCIAQDVQLDSIDVRNSSGFLAYGLQTAASCVAPFQYNRAANLCFWISDVKGNLTTAQQVCGSHGGSLATIDTVAKRDALLAYPNLNKDGSGNFVASYLIDGSDEMNETDFRYKDGSVVPSGFWMAGFPQNNSAENCIHFPTWSNGLFMNYECGNKELDIQVSEGMKGGPEPHPRRLPKIQVFLHNGQYFTLNNTELHLCHLLERRGEIKTVRVNMVPKSKIPAEVIKLLLPEGERSESSSHTDTQESSTCDKCSDETGCTLDDINTESWVDTYKHMGSGEDSNSILSVCLNSDVESVDSIPDLDLFTSPESSTSASTESDLGEDIESFV</sequence>
<feature type="region of interest" description="Disordered" evidence="1">
    <location>
        <begin position="392"/>
        <end position="420"/>
    </location>
</feature>
<dbReference type="InterPro" id="IPR016186">
    <property type="entry name" value="C-type_lectin-like/link_sf"/>
</dbReference>
<reference evidence="2" key="1">
    <citation type="journal article" date="2012" name="Nature">
        <title>The oyster genome reveals stress adaptation and complexity of shell formation.</title>
        <authorList>
            <person name="Zhang G."/>
            <person name="Fang X."/>
            <person name="Guo X."/>
            <person name="Li L."/>
            <person name="Luo R."/>
            <person name="Xu F."/>
            <person name="Yang P."/>
            <person name="Zhang L."/>
            <person name="Wang X."/>
            <person name="Qi H."/>
            <person name="Xiong Z."/>
            <person name="Que H."/>
            <person name="Xie Y."/>
            <person name="Holland P.W."/>
            <person name="Paps J."/>
            <person name="Zhu Y."/>
            <person name="Wu F."/>
            <person name="Chen Y."/>
            <person name="Wang J."/>
            <person name="Peng C."/>
            <person name="Meng J."/>
            <person name="Yang L."/>
            <person name="Liu J."/>
            <person name="Wen B."/>
            <person name="Zhang N."/>
            <person name="Huang Z."/>
            <person name="Zhu Q."/>
            <person name="Feng Y."/>
            <person name="Mount A."/>
            <person name="Hedgecock D."/>
            <person name="Xu Z."/>
            <person name="Liu Y."/>
            <person name="Domazet-Loso T."/>
            <person name="Du Y."/>
            <person name="Sun X."/>
            <person name="Zhang S."/>
            <person name="Liu B."/>
            <person name="Cheng P."/>
            <person name="Jiang X."/>
            <person name="Li J."/>
            <person name="Fan D."/>
            <person name="Wang W."/>
            <person name="Fu W."/>
            <person name="Wang T."/>
            <person name="Wang B."/>
            <person name="Zhang J."/>
            <person name="Peng Z."/>
            <person name="Li Y."/>
            <person name="Li N."/>
            <person name="Wang J."/>
            <person name="Chen M."/>
            <person name="He Y."/>
            <person name="Tan F."/>
            <person name="Song X."/>
            <person name="Zheng Q."/>
            <person name="Huang R."/>
            <person name="Yang H."/>
            <person name="Du X."/>
            <person name="Chen L."/>
            <person name="Yang M."/>
            <person name="Gaffney P.M."/>
            <person name="Wang S."/>
            <person name="Luo L."/>
            <person name="She Z."/>
            <person name="Ming Y."/>
            <person name="Huang W."/>
            <person name="Zhang S."/>
            <person name="Huang B."/>
            <person name="Zhang Y."/>
            <person name="Qu T."/>
            <person name="Ni P."/>
            <person name="Miao G."/>
            <person name="Wang J."/>
            <person name="Wang Q."/>
            <person name="Steinberg C.E."/>
            <person name="Wang H."/>
            <person name="Li N."/>
            <person name="Qian L."/>
            <person name="Zhang G."/>
            <person name="Li Y."/>
            <person name="Yang H."/>
            <person name="Liu X."/>
            <person name="Wang J."/>
            <person name="Yin Y."/>
            <person name="Wang J."/>
        </authorList>
    </citation>
    <scope>NUCLEOTIDE SEQUENCE [LARGE SCALE GENOMIC DNA]</scope>
    <source>
        <strain evidence="2">05x7-T-G4-1.051#20</strain>
    </source>
</reference>